<dbReference type="PANTHER" id="PTHR35526">
    <property type="entry name" value="ANTI-SIGMA-F FACTOR RSBW-RELATED"/>
    <property type="match status" value="1"/>
</dbReference>
<organism evidence="3 4">
    <name type="scientific">Streptomonospora halophila</name>
    <dbReference type="NCBI Taxonomy" id="427369"/>
    <lineage>
        <taxon>Bacteria</taxon>
        <taxon>Bacillati</taxon>
        <taxon>Actinomycetota</taxon>
        <taxon>Actinomycetes</taxon>
        <taxon>Streptosporangiales</taxon>
        <taxon>Nocardiopsidaceae</taxon>
        <taxon>Streptomonospora</taxon>
    </lineage>
</organism>
<reference evidence="4" key="1">
    <citation type="journal article" date="2019" name="Int. J. Syst. Evol. Microbiol.">
        <title>The Global Catalogue of Microorganisms (GCM) 10K type strain sequencing project: providing services to taxonomists for standard genome sequencing and annotation.</title>
        <authorList>
            <consortium name="The Broad Institute Genomics Platform"/>
            <consortium name="The Broad Institute Genome Sequencing Center for Infectious Disease"/>
            <person name="Wu L."/>
            <person name="Ma J."/>
        </authorList>
    </citation>
    <scope>NUCLEOTIDE SEQUENCE [LARGE SCALE GENOMIC DNA]</scope>
    <source>
        <strain evidence="4">JCM 18123</strain>
    </source>
</reference>
<dbReference type="PANTHER" id="PTHR35526:SF3">
    <property type="entry name" value="ANTI-SIGMA-F FACTOR RSBW"/>
    <property type="match status" value="1"/>
</dbReference>
<accession>A0ABP9GAT0</accession>
<dbReference type="SUPFAM" id="SSF55874">
    <property type="entry name" value="ATPase domain of HSP90 chaperone/DNA topoisomerase II/histidine kinase"/>
    <property type="match status" value="1"/>
</dbReference>
<proteinExistence type="predicted"/>
<dbReference type="Gene3D" id="3.30.565.10">
    <property type="entry name" value="Histidine kinase-like ATPase, C-terminal domain"/>
    <property type="match status" value="1"/>
</dbReference>
<keyword evidence="4" id="KW-1185">Reference proteome</keyword>
<evidence type="ECO:0000259" key="2">
    <source>
        <dbReference type="Pfam" id="PF13581"/>
    </source>
</evidence>
<dbReference type="InterPro" id="IPR003594">
    <property type="entry name" value="HATPase_dom"/>
</dbReference>
<evidence type="ECO:0000313" key="4">
    <source>
        <dbReference type="Proteomes" id="UP001499993"/>
    </source>
</evidence>
<dbReference type="InterPro" id="IPR050267">
    <property type="entry name" value="Anti-sigma-factor_SerPK"/>
</dbReference>
<dbReference type="Pfam" id="PF13581">
    <property type="entry name" value="HATPase_c_2"/>
    <property type="match status" value="1"/>
</dbReference>
<sequence>MAQVDGVDDDVGIYTLQAFRTFPGTPDECREARLWARTRMRPFPDVADAVELVVSEFFGNAIRHSASGEPGGAVFISLVGLVSGALHLEVHDEGPRSDLPRTAARVVSPDLERPDGRGLFLAAALTKEWGRLPVQGGPGYAERGYTSIFDAVGEHDGAEHTGPMITWADFTTAVRTVGAAATARNMAS</sequence>
<comment type="caution">
    <text evidence="3">The sequence shown here is derived from an EMBL/GenBank/DDBJ whole genome shotgun (WGS) entry which is preliminary data.</text>
</comment>
<name>A0ABP9GAT0_9ACTN</name>
<dbReference type="CDD" id="cd16936">
    <property type="entry name" value="HATPase_RsbW-like"/>
    <property type="match status" value="1"/>
</dbReference>
<evidence type="ECO:0000313" key="3">
    <source>
        <dbReference type="EMBL" id="GAA4935181.1"/>
    </source>
</evidence>
<feature type="domain" description="Histidine kinase/HSP90-like ATPase" evidence="2">
    <location>
        <begin position="23"/>
        <end position="128"/>
    </location>
</feature>
<dbReference type="RefSeq" id="WP_345555969.1">
    <property type="nucleotide sequence ID" value="NZ_BAABIK010000006.1"/>
</dbReference>
<keyword evidence="1" id="KW-0723">Serine/threonine-protein kinase</keyword>
<protein>
    <recommendedName>
        <fullName evidence="2">Histidine kinase/HSP90-like ATPase domain-containing protein</fullName>
    </recommendedName>
</protein>
<keyword evidence="1" id="KW-0808">Transferase</keyword>
<dbReference type="EMBL" id="BAABIK010000006">
    <property type="protein sequence ID" value="GAA4935181.1"/>
    <property type="molecule type" value="Genomic_DNA"/>
</dbReference>
<dbReference type="InterPro" id="IPR036890">
    <property type="entry name" value="HATPase_C_sf"/>
</dbReference>
<evidence type="ECO:0000256" key="1">
    <source>
        <dbReference type="ARBA" id="ARBA00022527"/>
    </source>
</evidence>
<keyword evidence="1" id="KW-0418">Kinase</keyword>
<dbReference type="Proteomes" id="UP001499993">
    <property type="component" value="Unassembled WGS sequence"/>
</dbReference>
<gene>
    <name evidence="3" type="ORF">GCM10023224_14850</name>
</gene>